<reference evidence="4" key="1">
    <citation type="submission" date="2014-09" db="EMBL/GenBank/DDBJ databases">
        <authorList>
            <person name="Mudge J."/>
            <person name="Ramaraj T."/>
            <person name="Lindquist I.E."/>
            <person name="Bharti A.K."/>
            <person name="Sundararajan A."/>
            <person name="Cameron C.T."/>
            <person name="Woodward J.E."/>
            <person name="May G.D."/>
            <person name="Brubaker C."/>
            <person name="Broadhvest J."/>
            <person name="Wilkins T.A."/>
        </authorList>
    </citation>
    <scope>NUCLEOTIDE SEQUENCE</scope>
    <source>
        <strain evidence="4">cv. AKA8401</strain>
    </source>
</reference>
<dbReference type="AlphaFoldDB" id="A0A0B0Q3C6"/>
<dbReference type="EMBL" id="KN457627">
    <property type="protein sequence ID" value="KHG30526.1"/>
    <property type="molecule type" value="Genomic_DNA"/>
</dbReference>
<evidence type="ECO:0000256" key="1">
    <source>
        <dbReference type="SAM" id="MobiDB-lite"/>
    </source>
</evidence>
<proteinExistence type="predicted"/>
<evidence type="ECO:0000256" key="2">
    <source>
        <dbReference type="SAM" id="Phobius"/>
    </source>
</evidence>
<keyword evidence="4" id="KW-1185">Reference proteome</keyword>
<evidence type="ECO:0000313" key="3">
    <source>
        <dbReference type="EMBL" id="KHG30526.1"/>
    </source>
</evidence>
<feature type="transmembrane region" description="Helical" evidence="2">
    <location>
        <begin position="31"/>
        <end position="59"/>
    </location>
</feature>
<keyword evidence="2" id="KW-0472">Membrane</keyword>
<organism evidence="3 4">
    <name type="scientific">Gossypium arboreum</name>
    <name type="common">Tree cotton</name>
    <name type="synonym">Gossypium nanking</name>
    <dbReference type="NCBI Taxonomy" id="29729"/>
    <lineage>
        <taxon>Eukaryota</taxon>
        <taxon>Viridiplantae</taxon>
        <taxon>Streptophyta</taxon>
        <taxon>Embryophyta</taxon>
        <taxon>Tracheophyta</taxon>
        <taxon>Spermatophyta</taxon>
        <taxon>Magnoliopsida</taxon>
        <taxon>eudicotyledons</taxon>
        <taxon>Gunneridae</taxon>
        <taxon>Pentapetalae</taxon>
        <taxon>rosids</taxon>
        <taxon>malvids</taxon>
        <taxon>Malvales</taxon>
        <taxon>Malvaceae</taxon>
        <taxon>Malvoideae</taxon>
        <taxon>Gossypium</taxon>
    </lineage>
</organism>
<keyword evidence="2" id="KW-1133">Transmembrane helix</keyword>
<feature type="region of interest" description="Disordered" evidence="1">
    <location>
        <begin position="83"/>
        <end position="104"/>
    </location>
</feature>
<gene>
    <name evidence="3" type="ORF">F383_11245</name>
</gene>
<accession>A0A0B0Q3C6</accession>
<keyword evidence="2" id="KW-0812">Transmembrane</keyword>
<dbReference type="Proteomes" id="UP000032142">
    <property type="component" value="Unassembled WGS sequence"/>
</dbReference>
<evidence type="ECO:0000313" key="4">
    <source>
        <dbReference type="Proteomes" id="UP000032142"/>
    </source>
</evidence>
<feature type="compositionally biased region" description="Basic and acidic residues" evidence="1">
    <location>
        <begin position="95"/>
        <end position="104"/>
    </location>
</feature>
<sequence>MQLHPCNTLCNNSLLPQIPSSLPPFISLSSFLLQLHLLLLLFVYIYITFLLHLTTYFYYTIKPQLQSQLPTTSSSSWGVSFVRHNPRQKGKKKLVLRDMQTDKA</sequence>
<feature type="compositionally biased region" description="Basic residues" evidence="1">
    <location>
        <begin position="84"/>
        <end position="94"/>
    </location>
</feature>
<evidence type="ECO:0008006" key="5">
    <source>
        <dbReference type="Google" id="ProtNLM"/>
    </source>
</evidence>
<dbReference type="SMR" id="A0A0B0Q3C6"/>
<protein>
    <recommendedName>
        <fullName evidence="5">Transmembrane protein</fullName>
    </recommendedName>
</protein>
<name>A0A0B0Q3C6_GOSAR</name>